<evidence type="ECO:0000256" key="2">
    <source>
        <dbReference type="ARBA" id="ARBA00023015"/>
    </source>
</evidence>
<organism evidence="7 8">
    <name type="scientific">Bailinhaonella thermotolerans</name>
    <dbReference type="NCBI Taxonomy" id="1070861"/>
    <lineage>
        <taxon>Bacteria</taxon>
        <taxon>Bacillati</taxon>
        <taxon>Actinomycetota</taxon>
        <taxon>Actinomycetes</taxon>
        <taxon>Streptosporangiales</taxon>
        <taxon>Streptosporangiaceae</taxon>
        <taxon>Bailinhaonella</taxon>
    </lineage>
</organism>
<comment type="caution">
    <text evidence="7">The sequence shown here is derived from an EMBL/GenBank/DDBJ whole genome shotgun (WGS) entry which is preliminary data.</text>
</comment>
<evidence type="ECO:0000256" key="3">
    <source>
        <dbReference type="ARBA" id="ARBA00023082"/>
    </source>
</evidence>
<evidence type="ECO:0000313" key="8">
    <source>
        <dbReference type="Proteomes" id="UP000265768"/>
    </source>
</evidence>
<dbReference type="GO" id="GO:0016987">
    <property type="term" value="F:sigma factor activity"/>
    <property type="evidence" value="ECO:0007669"/>
    <property type="project" value="UniProtKB-KW"/>
</dbReference>
<evidence type="ECO:0000259" key="5">
    <source>
        <dbReference type="Pfam" id="PF04542"/>
    </source>
</evidence>
<dbReference type="SUPFAM" id="SSF88946">
    <property type="entry name" value="Sigma2 domain of RNA polymerase sigma factors"/>
    <property type="match status" value="1"/>
</dbReference>
<evidence type="ECO:0000256" key="4">
    <source>
        <dbReference type="ARBA" id="ARBA00023163"/>
    </source>
</evidence>
<evidence type="ECO:0000256" key="1">
    <source>
        <dbReference type="ARBA" id="ARBA00010641"/>
    </source>
</evidence>
<dbReference type="PANTHER" id="PTHR43133:SF25">
    <property type="entry name" value="RNA POLYMERASE SIGMA FACTOR RFAY-RELATED"/>
    <property type="match status" value="1"/>
</dbReference>
<reference evidence="7 8" key="1">
    <citation type="submission" date="2018-09" db="EMBL/GenBank/DDBJ databases">
        <title>YIM 75507 draft genome.</title>
        <authorList>
            <person name="Tang S."/>
            <person name="Feng Y."/>
        </authorList>
    </citation>
    <scope>NUCLEOTIDE SEQUENCE [LARGE SCALE GENOMIC DNA]</scope>
    <source>
        <strain evidence="7 8">YIM 75507</strain>
    </source>
</reference>
<dbReference type="GO" id="GO:0006352">
    <property type="term" value="P:DNA-templated transcription initiation"/>
    <property type="evidence" value="ECO:0007669"/>
    <property type="project" value="InterPro"/>
</dbReference>
<feature type="domain" description="RNA polymerase sigma factor 70 region 4 type 2" evidence="6">
    <location>
        <begin position="92"/>
        <end position="144"/>
    </location>
</feature>
<dbReference type="InterPro" id="IPR013249">
    <property type="entry name" value="RNA_pol_sigma70_r4_t2"/>
</dbReference>
<dbReference type="AlphaFoldDB" id="A0A3A4APP9"/>
<keyword evidence="4" id="KW-0804">Transcription</keyword>
<dbReference type="GO" id="GO:0003677">
    <property type="term" value="F:DNA binding"/>
    <property type="evidence" value="ECO:0007669"/>
    <property type="project" value="InterPro"/>
</dbReference>
<dbReference type="InterPro" id="IPR007627">
    <property type="entry name" value="RNA_pol_sigma70_r2"/>
</dbReference>
<dbReference type="InterPro" id="IPR014284">
    <property type="entry name" value="RNA_pol_sigma-70_dom"/>
</dbReference>
<gene>
    <name evidence="7" type="ORF">D5H75_21390</name>
</gene>
<dbReference type="Gene3D" id="1.10.10.10">
    <property type="entry name" value="Winged helix-like DNA-binding domain superfamily/Winged helix DNA-binding domain"/>
    <property type="match status" value="1"/>
</dbReference>
<keyword evidence="2" id="KW-0805">Transcription regulation</keyword>
<feature type="domain" description="RNA polymerase sigma-70 region 2" evidence="5">
    <location>
        <begin position="1"/>
        <end position="65"/>
    </location>
</feature>
<name>A0A3A4APP9_9ACTN</name>
<proteinExistence type="inferred from homology"/>
<protein>
    <submittedName>
        <fullName evidence="7">RNA polymerase sigma factor</fullName>
    </submittedName>
</protein>
<dbReference type="InterPro" id="IPR039425">
    <property type="entry name" value="RNA_pol_sigma-70-like"/>
</dbReference>
<sequence>MYDDFHDQVYAYAVSRAGRPLADDVTSETFLVAWRRRDDVPDAPLPWLLTVARNVLRDQFRATVRRDSLAAEMRIWAETASGDVADEVTERAAVLRALAALGDADREVLTLAAWHGLTSAEAARVLGCSRAAYFVRLHRARRRLDAALAAAEEPPAVPVLVPVEEGR</sequence>
<keyword evidence="3" id="KW-0731">Sigma factor</keyword>
<dbReference type="Gene3D" id="1.10.1740.10">
    <property type="match status" value="1"/>
</dbReference>
<comment type="similarity">
    <text evidence="1">Belongs to the sigma-70 factor family. ECF subfamily.</text>
</comment>
<dbReference type="NCBIfam" id="TIGR02937">
    <property type="entry name" value="sigma70-ECF"/>
    <property type="match status" value="1"/>
</dbReference>
<dbReference type="Proteomes" id="UP000265768">
    <property type="component" value="Unassembled WGS sequence"/>
</dbReference>
<evidence type="ECO:0000259" key="6">
    <source>
        <dbReference type="Pfam" id="PF08281"/>
    </source>
</evidence>
<evidence type="ECO:0000313" key="7">
    <source>
        <dbReference type="EMBL" id="RJL31021.1"/>
    </source>
</evidence>
<dbReference type="EMBL" id="QZEY01000008">
    <property type="protein sequence ID" value="RJL31021.1"/>
    <property type="molecule type" value="Genomic_DNA"/>
</dbReference>
<dbReference type="Pfam" id="PF04542">
    <property type="entry name" value="Sigma70_r2"/>
    <property type="match status" value="1"/>
</dbReference>
<dbReference type="OrthoDB" id="4184921at2"/>
<dbReference type="Pfam" id="PF08281">
    <property type="entry name" value="Sigma70_r4_2"/>
    <property type="match status" value="1"/>
</dbReference>
<keyword evidence="8" id="KW-1185">Reference proteome</keyword>
<accession>A0A3A4APP9</accession>
<dbReference type="InterPro" id="IPR013325">
    <property type="entry name" value="RNA_pol_sigma_r2"/>
</dbReference>
<dbReference type="InterPro" id="IPR013324">
    <property type="entry name" value="RNA_pol_sigma_r3/r4-like"/>
</dbReference>
<dbReference type="InterPro" id="IPR036388">
    <property type="entry name" value="WH-like_DNA-bd_sf"/>
</dbReference>
<dbReference type="PANTHER" id="PTHR43133">
    <property type="entry name" value="RNA POLYMERASE ECF-TYPE SIGMA FACTO"/>
    <property type="match status" value="1"/>
</dbReference>
<dbReference type="SUPFAM" id="SSF88659">
    <property type="entry name" value="Sigma3 and sigma4 domains of RNA polymerase sigma factors"/>
    <property type="match status" value="1"/>
</dbReference>